<protein>
    <recommendedName>
        <fullName evidence="2">MacB-like periplasmic core domain-containing protein</fullName>
    </recommendedName>
</protein>
<feature type="domain" description="MacB-like periplasmic core" evidence="2">
    <location>
        <begin position="59"/>
        <end position="180"/>
    </location>
</feature>
<gene>
    <name evidence="3" type="ORF">FC14_GL000931</name>
</gene>
<evidence type="ECO:0000259" key="2">
    <source>
        <dbReference type="Pfam" id="PF12704"/>
    </source>
</evidence>
<organism evidence="3 4">
    <name type="scientific">Ligilactobacillus agilis DSM 20509</name>
    <dbReference type="NCBI Taxonomy" id="1423718"/>
    <lineage>
        <taxon>Bacteria</taxon>
        <taxon>Bacillati</taxon>
        <taxon>Bacillota</taxon>
        <taxon>Bacilli</taxon>
        <taxon>Lactobacillales</taxon>
        <taxon>Lactobacillaceae</taxon>
        <taxon>Ligilactobacillus</taxon>
    </lineage>
</organism>
<keyword evidence="1" id="KW-1133">Transmembrane helix</keyword>
<dbReference type="PATRIC" id="fig|1423718.3.peg.979"/>
<evidence type="ECO:0000313" key="4">
    <source>
        <dbReference type="Proteomes" id="UP000051008"/>
    </source>
</evidence>
<keyword evidence="1" id="KW-0812">Transmembrane</keyword>
<dbReference type="OrthoDB" id="2329651at2"/>
<dbReference type="EMBL" id="AYYP01000070">
    <property type="protein sequence ID" value="KRM63109.1"/>
    <property type="molecule type" value="Genomic_DNA"/>
</dbReference>
<evidence type="ECO:0000256" key="1">
    <source>
        <dbReference type="SAM" id="Phobius"/>
    </source>
</evidence>
<name>A0A0R2A8V0_9LACO</name>
<feature type="transmembrane region" description="Helical" evidence="1">
    <location>
        <begin position="222"/>
        <end position="244"/>
    </location>
</feature>
<feature type="transmembrane region" description="Helical" evidence="1">
    <location>
        <begin position="295"/>
        <end position="314"/>
    </location>
</feature>
<dbReference type="Pfam" id="PF12704">
    <property type="entry name" value="MacB_PCD"/>
    <property type="match status" value="1"/>
</dbReference>
<keyword evidence="1" id="KW-0472">Membrane</keyword>
<keyword evidence="4" id="KW-1185">Reference proteome</keyword>
<dbReference type="InterPro" id="IPR025857">
    <property type="entry name" value="MacB_PCD"/>
</dbReference>
<dbReference type="RefSeq" id="WP_056977489.1">
    <property type="nucleotide sequence ID" value="NZ_AYYP01000070.1"/>
</dbReference>
<sequence length="327" mass="36950">MVKKNLLVVVYVAFLAFIAVATFYKIQERDLVIQLNNHNLSAAAYKVKVKSSQSLAQLNEAVSKSKLTNLQLHYQAKDNSQVTYFYGKGKFATPPMITGNFFSEDDFKSDVAVAVVGKDWQKKLYKPQGQAYIKLNGTYIPVIGIMGDSYKSDLDKQIFIAQSQQQTPMMKATDYKLVVDAKQALTKNDLRTVFKQAKITPLVTNVFIVPQSTWVAEHLRELAVLALVVIGLALELGLWVASFRRKYQAAKFAKLSLKKYAFEEWEFYTLFTGLGLAFGTVLGILRYSFTSVKAPILYALGIYFVASLGCYILLKKKMSEFERNEKR</sequence>
<feature type="transmembrane region" description="Helical" evidence="1">
    <location>
        <begin position="265"/>
        <end position="289"/>
    </location>
</feature>
<dbReference type="AlphaFoldDB" id="A0A0R2A8V0"/>
<proteinExistence type="predicted"/>
<evidence type="ECO:0000313" key="3">
    <source>
        <dbReference type="EMBL" id="KRM63109.1"/>
    </source>
</evidence>
<accession>A0A0R2A8V0</accession>
<reference evidence="3 4" key="1">
    <citation type="journal article" date="2015" name="Genome Announc.">
        <title>Expanding the biotechnology potential of lactobacilli through comparative genomics of 213 strains and associated genera.</title>
        <authorList>
            <person name="Sun Z."/>
            <person name="Harris H.M."/>
            <person name="McCann A."/>
            <person name="Guo C."/>
            <person name="Argimon S."/>
            <person name="Zhang W."/>
            <person name="Yang X."/>
            <person name="Jeffery I.B."/>
            <person name="Cooney J.C."/>
            <person name="Kagawa T.F."/>
            <person name="Liu W."/>
            <person name="Song Y."/>
            <person name="Salvetti E."/>
            <person name="Wrobel A."/>
            <person name="Rasinkangas P."/>
            <person name="Parkhill J."/>
            <person name="Rea M.C."/>
            <person name="O'Sullivan O."/>
            <person name="Ritari J."/>
            <person name="Douillard F.P."/>
            <person name="Paul Ross R."/>
            <person name="Yang R."/>
            <person name="Briner A.E."/>
            <person name="Felis G.E."/>
            <person name="de Vos W.M."/>
            <person name="Barrangou R."/>
            <person name="Klaenhammer T.R."/>
            <person name="Caufield P.W."/>
            <person name="Cui Y."/>
            <person name="Zhang H."/>
            <person name="O'Toole P.W."/>
        </authorList>
    </citation>
    <scope>NUCLEOTIDE SEQUENCE [LARGE SCALE GENOMIC DNA]</scope>
    <source>
        <strain evidence="3 4">DSM 20509</strain>
    </source>
</reference>
<dbReference type="Proteomes" id="UP000051008">
    <property type="component" value="Unassembled WGS sequence"/>
</dbReference>
<comment type="caution">
    <text evidence="3">The sequence shown here is derived from an EMBL/GenBank/DDBJ whole genome shotgun (WGS) entry which is preliminary data.</text>
</comment>